<protein>
    <submittedName>
        <fullName evidence="2">Uncharacterized protein</fullName>
    </submittedName>
</protein>
<dbReference type="EMBL" id="KM873719">
    <property type="protein sequence ID" value="AIX11910.1"/>
    <property type="molecule type" value="Genomic_DNA"/>
</dbReference>
<name>A0A0A0YNR4_9CAUD</name>
<dbReference type="RefSeq" id="YP_009140556.1">
    <property type="nucleotide sequence ID" value="NC_027125.1"/>
</dbReference>
<sequence length="147" mass="17543">MNELEEKRKQQNELEKNQIKLISRYLEQQRKNFEYSDLAYSILETKNETDLIFIAEKINEWHDKAKAENKKQFLEIILALFRVQSYCVSIQTIAKGSVAELSDEIKRVKELESKLRTLEIEKINIQAKHEREIKSLKQEIEFITNNK</sequence>
<proteinExistence type="predicted"/>
<keyword evidence="1" id="KW-0175">Coiled coil</keyword>
<dbReference type="OrthoDB" id="31272at10239"/>
<accession>A0A0A0YNR4</accession>
<organism evidence="2 3">
    <name type="scientific">Flavobacterium phage FCL-2</name>
    <dbReference type="NCBI Taxonomy" id="908819"/>
    <lineage>
        <taxon>Viruses</taxon>
        <taxon>Duplodnaviria</taxon>
        <taxon>Heunggongvirae</taxon>
        <taxon>Uroviricota</taxon>
        <taxon>Caudoviricetes</taxon>
        <taxon>Ficleduovirus</taxon>
        <taxon>Ficleduovirus FCL2</taxon>
    </lineage>
</organism>
<reference evidence="2 3" key="1">
    <citation type="journal article" date="2015" name="Front. Microbiol.">
        <title>The use of phage FCL-2 as an alternative to chemotherapy against columnaris disease in aquaculture.</title>
        <authorList>
            <person name="Laanto E."/>
            <person name="Bamford J.K."/>
            <person name="Ravantti J.J."/>
            <person name="Sundberg L.R."/>
        </authorList>
    </citation>
    <scope>NUCLEOTIDE SEQUENCE [LARGE SCALE GENOMIC DNA]</scope>
</reference>
<dbReference type="KEGG" id="vg:24405125"/>
<dbReference type="GeneID" id="24405125"/>
<evidence type="ECO:0000256" key="1">
    <source>
        <dbReference type="SAM" id="Coils"/>
    </source>
</evidence>
<evidence type="ECO:0000313" key="3">
    <source>
        <dbReference type="Proteomes" id="UP000030329"/>
    </source>
</evidence>
<feature type="coiled-coil region" evidence="1">
    <location>
        <begin position="101"/>
        <end position="146"/>
    </location>
</feature>
<keyword evidence="3" id="KW-1185">Reference proteome</keyword>
<dbReference type="Proteomes" id="UP000030329">
    <property type="component" value="Segment"/>
</dbReference>
<evidence type="ECO:0000313" key="2">
    <source>
        <dbReference type="EMBL" id="AIX11910.1"/>
    </source>
</evidence>